<comment type="caution">
    <text evidence="1">The sequence shown here is derived from an EMBL/GenBank/DDBJ whole genome shotgun (WGS) entry which is preliminary data.</text>
</comment>
<keyword evidence="2" id="KW-1185">Reference proteome</keyword>
<dbReference type="EMBL" id="JBDJPC010000001">
    <property type="protein sequence ID" value="KAL1517804.1"/>
    <property type="molecule type" value="Genomic_DNA"/>
</dbReference>
<reference evidence="1 2" key="1">
    <citation type="submission" date="2024-05" db="EMBL/GenBank/DDBJ databases">
        <title>Genetic variation in Jamaican populations of the coffee berry borer (Hypothenemus hampei).</title>
        <authorList>
            <person name="Errbii M."/>
            <person name="Myrie A."/>
        </authorList>
    </citation>
    <scope>NUCLEOTIDE SEQUENCE [LARGE SCALE GENOMIC DNA]</scope>
    <source>
        <strain evidence="1">JA-Hopewell-2020-01-JO</strain>
        <tissue evidence="1">Whole body</tissue>
    </source>
</reference>
<name>A0ABD1FEU9_HYPHA</name>
<gene>
    <name evidence="1" type="ORF">ABEB36_001527</name>
</gene>
<proteinExistence type="predicted"/>
<dbReference type="AlphaFoldDB" id="A0ABD1FEU9"/>
<accession>A0ABD1FEU9</accession>
<evidence type="ECO:0000313" key="2">
    <source>
        <dbReference type="Proteomes" id="UP001566132"/>
    </source>
</evidence>
<protein>
    <submittedName>
        <fullName evidence="1">Uncharacterized protein</fullName>
    </submittedName>
</protein>
<evidence type="ECO:0000313" key="1">
    <source>
        <dbReference type="EMBL" id="KAL1517804.1"/>
    </source>
</evidence>
<organism evidence="1 2">
    <name type="scientific">Hypothenemus hampei</name>
    <name type="common">Coffee berry borer</name>
    <dbReference type="NCBI Taxonomy" id="57062"/>
    <lineage>
        <taxon>Eukaryota</taxon>
        <taxon>Metazoa</taxon>
        <taxon>Ecdysozoa</taxon>
        <taxon>Arthropoda</taxon>
        <taxon>Hexapoda</taxon>
        <taxon>Insecta</taxon>
        <taxon>Pterygota</taxon>
        <taxon>Neoptera</taxon>
        <taxon>Endopterygota</taxon>
        <taxon>Coleoptera</taxon>
        <taxon>Polyphaga</taxon>
        <taxon>Cucujiformia</taxon>
        <taxon>Curculionidae</taxon>
        <taxon>Scolytinae</taxon>
        <taxon>Hypothenemus</taxon>
    </lineage>
</organism>
<dbReference type="Proteomes" id="UP001566132">
    <property type="component" value="Unassembled WGS sequence"/>
</dbReference>
<sequence length="185" mass="21826">MNRFQWKSGKTLSIFLLLLFVYLLIRVRTYEYKITQFLPKVHPNEPWEFIADFSNMKSLNPTIKDFTIVAESGNYNHWKYSVDYTENLSHWPYTANHATGHFQVKSGVKDNFYITSVHRTCFLNGLYCLDSESEFKFSKSNSTNGCVCEETVLYECPAFLSSFCKQEVVFQRNAIMKNLHKRFFK</sequence>